<evidence type="ECO:0000256" key="2">
    <source>
        <dbReference type="ARBA" id="ARBA00022475"/>
    </source>
</evidence>
<dbReference type="PROSITE" id="PS51656">
    <property type="entry name" value="4FE4S"/>
    <property type="match status" value="1"/>
</dbReference>
<keyword evidence="7" id="KW-1278">Translocase</keyword>
<feature type="compositionally biased region" description="Low complexity" evidence="12">
    <location>
        <begin position="175"/>
        <end position="188"/>
    </location>
</feature>
<proteinExistence type="predicted"/>
<dbReference type="Gene3D" id="1.10.15.40">
    <property type="entry name" value="Electron transport complex subunit B, putative Fe-S cluster"/>
    <property type="match status" value="1"/>
</dbReference>
<dbReference type="PROSITE" id="PS00198">
    <property type="entry name" value="4FE4S_FER_1"/>
    <property type="match status" value="2"/>
</dbReference>
<dbReference type="PANTHER" id="PTHR42859:SF3">
    <property type="entry name" value="ION-TRANSLOCATING OXIDOREDUCTASE COMPLEX SUBUNIT B"/>
    <property type="match status" value="1"/>
</dbReference>
<evidence type="ECO:0000256" key="7">
    <source>
        <dbReference type="ARBA" id="ARBA00022967"/>
    </source>
</evidence>
<reference evidence="15 16" key="1">
    <citation type="submission" date="2017-04" db="EMBL/GenBank/DDBJ databases">
        <authorList>
            <person name="Afonso C.L."/>
            <person name="Miller P.J."/>
            <person name="Scott M.A."/>
            <person name="Spackman E."/>
            <person name="Goraichik I."/>
            <person name="Dimitrov K.M."/>
            <person name="Suarez D.L."/>
            <person name="Swayne D.E."/>
        </authorList>
    </citation>
    <scope>NUCLEOTIDE SEQUENCE [LARGE SCALE GENOMIC DNA]</scope>
    <source>
        <strain evidence="15 16">DSM 23236</strain>
    </source>
</reference>
<keyword evidence="3" id="KW-0004">4Fe-4S</keyword>
<feature type="domain" description="4Fe-4S ferredoxin-type" evidence="13">
    <location>
        <begin position="109"/>
        <end position="138"/>
    </location>
</feature>
<keyword evidence="16" id="KW-1185">Reference proteome</keyword>
<keyword evidence="6" id="KW-0677">Repeat</keyword>
<evidence type="ECO:0000256" key="6">
    <source>
        <dbReference type="ARBA" id="ARBA00022737"/>
    </source>
</evidence>
<dbReference type="Gene3D" id="3.30.70.20">
    <property type="match status" value="1"/>
</dbReference>
<dbReference type="EMBL" id="FWXD01000001">
    <property type="protein sequence ID" value="SMC16234.1"/>
    <property type="molecule type" value="Genomic_DNA"/>
</dbReference>
<keyword evidence="4" id="KW-0997">Cell inner membrane</keyword>
<dbReference type="PANTHER" id="PTHR42859">
    <property type="entry name" value="OXIDOREDUCTASE"/>
    <property type="match status" value="1"/>
</dbReference>
<dbReference type="GO" id="GO:0046872">
    <property type="term" value="F:metal ion binding"/>
    <property type="evidence" value="ECO:0007669"/>
    <property type="project" value="UniProtKB-KW"/>
</dbReference>
<evidence type="ECO:0000256" key="3">
    <source>
        <dbReference type="ARBA" id="ARBA00022485"/>
    </source>
</evidence>
<keyword evidence="5" id="KW-0479">Metal-binding</keyword>
<evidence type="ECO:0000256" key="9">
    <source>
        <dbReference type="ARBA" id="ARBA00023004"/>
    </source>
</evidence>
<dbReference type="SUPFAM" id="SSF54862">
    <property type="entry name" value="4Fe-4S ferredoxins"/>
    <property type="match status" value="1"/>
</dbReference>
<evidence type="ECO:0000256" key="5">
    <source>
        <dbReference type="ARBA" id="ARBA00022723"/>
    </source>
</evidence>
<evidence type="ECO:0000259" key="14">
    <source>
        <dbReference type="PROSITE" id="PS51656"/>
    </source>
</evidence>
<feature type="compositionally biased region" description="Low complexity" evidence="12">
    <location>
        <begin position="229"/>
        <end position="246"/>
    </location>
</feature>
<dbReference type="InterPro" id="IPR017896">
    <property type="entry name" value="4Fe4S_Fe-S-bd"/>
</dbReference>
<gene>
    <name evidence="15" type="ORF">SAMN02745857_00134</name>
</gene>
<dbReference type="GO" id="GO:0009055">
    <property type="term" value="F:electron transfer activity"/>
    <property type="evidence" value="ECO:0007669"/>
    <property type="project" value="InterPro"/>
</dbReference>
<dbReference type="NCBIfam" id="TIGR01944">
    <property type="entry name" value="rnfB"/>
    <property type="match status" value="1"/>
</dbReference>
<organism evidence="15 16">
    <name type="scientific">Andreprevotia lacus DSM 23236</name>
    <dbReference type="NCBI Taxonomy" id="1121001"/>
    <lineage>
        <taxon>Bacteria</taxon>
        <taxon>Pseudomonadati</taxon>
        <taxon>Pseudomonadota</taxon>
        <taxon>Betaproteobacteria</taxon>
        <taxon>Neisseriales</taxon>
        <taxon>Chitinibacteraceae</taxon>
        <taxon>Andreprevotia</taxon>
    </lineage>
</organism>
<dbReference type="GO" id="GO:0051539">
    <property type="term" value="F:4 iron, 4 sulfur cluster binding"/>
    <property type="evidence" value="ECO:0007669"/>
    <property type="project" value="UniProtKB-KW"/>
</dbReference>
<evidence type="ECO:0000256" key="11">
    <source>
        <dbReference type="ARBA" id="ARBA00023136"/>
    </source>
</evidence>
<feature type="compositionally biased region" description="Low complexity" evidence="12">
    <location>
        <begin position="195"/>
        <end position="217"/>
    </location>
</feature>
<feature type="region of interest" description="Disordered" evidence="12">
    <location>
        <begin position="171"/>
        <end position="252"/>
    </location>
</feature>
<evidence type="ECO:0000256" key="1">
    <source>
        <dbReference type="ARBA" id="ARBA00022448"/>
    </source>
</evidence>
<evidence type="ECO:0000256" key="8">
    <source>
        <dbReference type="ARBA" id="ARBA00022982"/>
    </source>
</evidence>
<dbReference type="InterPro" id="IPR050294">
    <property type="entry name" value="RnfB_subfamily"/>
</dbReference>
<evidence type="ECO:0000256" key="12">
    <source>
        <dbReference type="SAM" id="MobiDB-lite"/>
    </source>
</evidence>
<dbReference type="Proteomes" id="UP000192761">
    <property type="component" value="Unassembled WGS sequence"/>
</dbReference>
<dbReference type="Pfam" id="PF14697">
    <property type="entry name" value="Fer4_21"/>
    <property type="match status" value="1"/>
</dbReference>
<evidence type="ECO:0000259" key="13">
    <source>
        <dbReference type="PROSITE" id="PS51379"/>
    </source>
</evidence>
<keyword evidence="2" id="KW-1003">Cell membrane</keyword>
<feature type="domain" description="4Fe-4S" evidence="14">
    <location>
        <begin position="4"/>
        <end position="63"/>
    </location>
</feature>
<dbReference type="RefSeq" id="WP_084088615.1">
    <property type="nucleotide sequence ID" value="NZ_FWXD01000001.1"/>
</dbReference>
<dbReference type="InterPro" id="IPR017900">
    <property type="entry name" value="4Fe4S_Fe_S_CS"/>
</dbReference>
<dbReference type="Pfam" id="PF04060">
    <property type="entry name" value="FeS"/>
    <property type="match status" value="1"/>
</dbReference>
<dbReference type="STRING" id="1121001.SAMN02745857_00134"/>
<keyword evidence="1" id="KW-0813">Transport</keyword>
<protein>
    <submittedName>
        <fullName evidence="15">Electron transport complex protein RnfB</fullName>
    </submittedName>
</protein>
<dbReference type="PROSITE" id="PS51379">
    <property type="entry name" value="4FE4S_FER_2"/>
    <property type="match status" value="2"/>
</dbReference>
<accession>A0A1W1WX69</accession>
<evidence type="ECO:0000256" key="4">
    <source>
        <dbReference type="ARBA" id="ARBA00022519"/>
    </source>
</evidence>
<evidence type="ECO:0000313" key="16">
    <source>
        <dbReference type="Proteomes" id="UP000192761"/>
    </source>
</evidence>
<keyword evidence="10" id="KW-0411">Iron-sulfur</keyword>
<feature type="domain" description="4Fe-4S ferredoxin-type" evidence="13">
    <location>
        <begin position="79"/>
        <end position="108"/>
    </location>
</feature>
<dbReference type="AlphaFoldDB" id="A0A1W1WX69"/>
<keyword evidence="8" id="KW-0249">Electron transport</keyword>
<keyword evidence="11" id="KW-0472">Membrane</keyword>
<evidence type="ECO:0000313" key="15">
    <source>
        <dbReference type="EMBL" id="SMC16234.1"/>
    </source>
</evidence>
<sequence length="252" mass="26329">MNTPDPALIARIDAILPQTQCRQCGFDGCQPYAAAIAGGEADINQCPPGGAAGIAALAALLGRAVIALNPQHGVDKPRELAVIDETRCIGCTLCIQACPTDAIVGAAKLMHTVIAAECTGCGLCVPPCPVDCITLPALQPARPARLAEPERSHARERYRFRQFRLQRDAQERAARLAARSPRAASPVAETPTPSAADARQAKIAAMMARAQAKLAGAHTPPPAEPQTSDADAQKQARIAAAMARAAALRKEQ</sequence>
<evidence type="ECO:0000256" key="10">
    <source>
        <dbReference type="ARBA" id="ARBA00023014"/>
    </source>
</evidence>
<dbReference type="InterPro" id="IPR007202">
    <property type="entry name" value="4Fe-4S_dom"/>
</dbReference>
<keyword evidence="9" id="KW-0408">Iron</keyword>
<dbReference type="InterPro" id="IPR010207">
    <property type="entry name" value="Elect_transpt_cplx_RnfB/RsxB"/>
</dbReference>
<dbReference type="OrthoDB" id="9789936at2"/>
<name>A0A1W1WX69_9NEIS</name>